<proteinExistence type="predicted"/>
<evidence type="ECO:0000313" key="3">
    <source>
        <dbReference type="Proteomes" id="UP000724874"/>
    </source>
</evidence>
<keyword evidence="3" id="KW-1185">Reference proteome</keyword>
<gene>
    <name evidence="2" type="ORF">CPB84DRAFT_1787723</name>
</gene>
<keyword evidence="1" id="KW-0175">Coiled coil</keyword>
<accession>A0A9P5TKK9</accession>
<organism evidence="2 3">
    <name type="scientific">Gymnopilus junonius</name>
    <name type="common">Spectacular rustgill mushroom</name>
    <name type="synonym">Gymnopilus spectabilis subsp. junonius</name>
    <dbReference type="NCBI Taxonomy" id="109634"/>
    <lineage>
        <taxon>Eukaryota</taxon>
        <taxon>Fungi</taxon>
        <taxon>Dikarya</taxon>
        <taxon>Basidiomycota</taxon>
        <taxon>Agaricomycotina</taxon>
        <taxon>Agaricomycetes</taxon>
        <taxon>Agaricomycetidae</taxon>
        <taxon>Agaricales</taxon>
        <taxon>Agaricineae</taxon>
        <taxon>Hymenogastraceae</taxon>
        <taxon>Gymnopilus</taxon>
    </lineage>
</organism>
<protein>
    <submittedName>
        <fullName evidence="2">Uncharacterized protein</fullName>
    </submittedName>
</protein>
<name>A0A9P5TKK9_GYMJU</name>
<evidence type="ECO:0000313" key="2">
    <source>
        <dbReference type="EMBL" id="KAF8886231.1"/>
    </source>
</evidence>
<dbReference type="EMBL" id="JADNYJ010000097">
    <property type="protein sequence ID" value="KAF8886231.1"/>
    <property type="molecule type" value="Genomic_DNA"/>
</dbReference>
<evidence type="ECO:0000256" key="1">
    <source>
        <dbReference type="SAM" id="Coils"/>
    </source>
</evidence>
<dbReference type="AlphaFoldDB" id="A0A9P5TKK9"/>
<sequence length="132" mass="14975">METTDVDPTAPPTEERYTTHILGDIPHLPIQLSSSLQLLGTPDDPPPINFDDVYAGYTYPGHVMNVQDVEYDVRQQDREPDTLDMLMTLPYILVPKDKLQATLREAREKAEAAERREVQEKVNAWARQVTAA</sequence>
<feature type="coiled-coil region" evidence="1">
    <location>
        <begin position="96"/>
        <end position="123"/>
    </location>
</feature>
<reference evidence="2" key="1">
    <citation type="submission" date="2020-11" db="EMBL/GenBank/DDBJ databases">
        <authorList>
            <consortium name="DOE Joint Genome Institute"/>
            <person name="Ahrendt S."/>
            <person name="Riley R."/>
            <person name="Andreopoulos W."/>
            <person name="LaButti K."/>
            <person name="Pangilinan J."/>
            <person name="Ruiz-duenas F.J."/>
            <person name="Barrasa J.M."/>
            <person name="Sanchez-Garcia M."/>
            <person name="Camarero S."/>
            <person name="Miyauchi S."/>
            <person name="Serrano A."/>
            <person name="Linde D."/>
            <person name="Babiker R."/>
            <person name="Drula E."/>
            <person name="Ayuso-Fernandez I."/>
            <person name="Pacheco R."/>
            <person name="Padilla G."/>
            <person name="Ferreira P."/>
            <person name="Barriuso J."/>
            <person name="Kellner H."/>
            <person name="Castanera R."/>
            <person name="Alfaro M."/>
            <person name="Ramirez L."/>
            <person name="Pisabarro A.G."/>
            <person name="Kuo A."/>
            <person name="Tritt A."/>
            <person name="Lipzen A."/>
            <person name="He G."/>
            <person name="Yan M."/>
            <person name="Ng V."/>
            <person name="Cullen D."/>
            <person name="Martin F."/>
            <person name="Rosso M.-N."/>
            <person name="Henrissat B."/>
            <person name="Hibbett D."/>
            <person name="Martinez A.T."/>
            <person name="Grigoriev I.V."/>
        </authorList>
    </citation>
    <scope>NUCLEOTIDE SEQUENCE</scope>
    <source>
        <strain evidence="2">AH 44721</strain>
    </source>
</reference>
<comment type="caution">
    <text evidence="2">The sequence shown here is derived from an EMBL/GenBank/DDBJ whole genome shotgun (WGS) entry which is preliminary data.</text>
</comment>
<dbReference type="Proteomes" id="UP000724874">
    <property type="component" value="Unassembled WGS sequence"/>
</dbReference>